<dbReference type="SUPFAM" id="SSF81383">
    <property type="entry name" value="F-box domain"/>
    <property type="match status" value="1"/>
</dbReference>
<dbReference type="InterPro" id="IPR032675">
    <property type="entry name" value="LRR_dom_sf"/>
</dbReference>
<feature type="domain" description="F-box" evidence="1">
    <location>
        <begin position="1"/>
        <end position="35"/>
    </location>
</feature>
<reference evidence="2 3" key="1">
    <citation type="submission" date="2018-02" db="EMBL/GenBank/DDBJ databases">
        <title>Genome sequence of the basidiomycete white-rot fungus Phlebia centrifuga.</title>
        <authorList>
            <person name="Granchi Z."/>
            <person name="Peng M."/>
            <person name="de Vries R.P."/>
            <person name="Hilden K."/>
            <person name="Makela M.R."/>
            <person name="Grigoriev I."/>
            <person name="Riley R."/>
        </authorList>
    </citation>
    <scope>NUCLEOTIDE SEQUENCE [LARGE SCALE GENOMIC DNA]</scope>
    <source>
        <strain evidence="2 3">FBCC195</strain>
    </source>
</reference>
<dbReference type="InterPro" id="IPR001810">
    <property type="entry name" value="F-box_dom"/>
</dbReference>
<dbReference type="InterPro" id="IPR036047">
    <property type="entry name" value="F-box-like_dom_sf"/>
</dbReference>
<evidence type="ECO:0000313" key="3">
    <source>
        <dbReference type="Proteomes" id="UP000186601"/>
    </source>
</evidence>
<dbReference type="OrthoDB" id="2447803at2759"/>
<comment type="caution">
    <text evidence="2">The sequence shown here is derived from an EMBL/GenBank/DDBJ whole genome shotgun (WGS) entry which is preliminary data.</text>
</comment>
<keyword evidence="3" id="KW-1185">Reference proteome</keyword>
<dbReference type="SUPFAM" id="SSF52047">
    <property type="entry name" value="RNI-like"/>
    <property type="match status" value="1"/>
</dbReference>
<evidence type="ECO:0000313" key="2">
    <source>
        <dbReference type="EMBL" id="PSS28492.1"/>
    </source>
</evidence>
<dbReference type="Gene3D" id="1.20.1280.50">
    <property type="match status" value="1"/>
</dbReference>
<dbReference type="STRING" id="98765.A0A2R6RER0"/>
<protein>
    <recommendedName>
        <fullName evidence="1">F-box domain-containing protein</fullName>
    </recommendedName>
</protein>
<dbReference type="Proteomes" id="UP000186601">
    <property type="component" value="Unassembled WGS sequence"/>
</dbReference>
<proteinExistence type="predicted"/>
<evidence type="ECO:0000259" key="1">
    <source>
        <dbReference type="PROSITE" id="PS50181"/>
    </source>
</evidence>
<name>A0A2R6RER0_9APHY</name>
<organism evidence="2 3">
    <name type="scientific">Hermanssonia centrifuga</name>
    <dbReference type="NCBI Taxonomy" id="98765"/>
    <lineage>
        <taxon>Eukaryota</taxon>
        <taxon>Fungi</taxon>
        <taxon>Dikarya</taxon>
        <taxon>Basidiomycota</taxon>
        <taxon>Agaricomycotina</taxon>
        <taxon>Agaricomycetes</taxon>
        <taxon>Polyporales</taxon>
        <taxon>Meruliaceae</taxon>
        <taxon>Hermanssonia</taxon>
    </lineage>
</organism>
<dbReference type="PROSITE" id="PS50181">
    <property type="entry name" value="FBOX"/>
    <property type="match status" value="1"/>
</dbReference>
<gene>
    <name evidence="2" type="ORF">PHLCEN_2v2973</name>
</gene>
<dbReference type="Gene3D" id="3.80.10.10">
    <property type="entry name" value="Ribonuclease Inhibitor"/>
    <property type="match status" value="1"/>
</dbReference>
<sequence>MNTILELLPKQDLLRCALVCRNWDAIVRDIVWRGRVESGVGIRPILSLMEEYYEEHRKSRFKVALSTTSWDRFNRSGYAGRIRVLDLDLRNLDCTTWFLGAMLHSIQSPMRLPKLQHLHVTVSQVPVELQIAMTFFSNNVTHFVADIDRGYPWTSGHRHNVNMDSLIPVFRNPLNPQIATQPELFPLDGFLAAVAERMPRIQTLGLNMRDSDGMVTAFSSFITMLCALEGLISLSLPPYALGISLVAALSTHQNIRYITAIQREPAHSATLDWDDSDAIIAQPVAGLLDGPSVRLEKLAVTVPICTFTPFFTEQFNPQNLTSLRLMIQGEVAVSDLVKNAFSMIANRCWSLEELTVSLAQPEDSPWQIGYDVLRPLCGCERLVYLKITSSFTADINNEAFEALVSHWPRLKHLALDGADAVPVSPVEQASLSLGTVMELLRKHCPQLVELVLYVSMALPFGWFRDGEFCRPIDSLRAVTLLVGSPAVTPPSQIATYFSLVLPQEATLYCYAPAPCIFPGPQILEWETRRRVLCAFNRTLTRCLGDLTPRSTTVSLYHVLGRIDFASLININSVMTLASFVL</sequence>
<dbReference type="EMBL" id="MLYV02000262">
    <property type="protein sequence ID" value="PSS28492.1"/>
    <property type="molecule type" value="Genomic_DNA"/>
</dbReference>
<dbReference type="Pfam" id="PF12937">
    <property type="entry name" value="F-box-like"/>
    <property type="match status" value="1"/>
</dbReference>
<accession>A0A2R6RER0</accession>
<dbReference type="AlphaFoldDB" id="A0A2R6RER0"/>